<evidence type="ECO:0000313" key="3">
    <source>
        <dbReference type="Proteomes" id="UP001175271"/>
    </source>
</evidence>
<dbReference type="Proteomes" id="UP001175271">
    <property type="component" value="Unassembled WGS sequence"/>
</dbReference>
<gene>
    <name evidence="2" type="ORF">QR680_010002</name>
</gene>
<organism evidence="2 3">
    <name type="scientific">Steinernema hermaphroditum</name>
    <dbReference type="NCBI Taxonomy" id="289476"/>
    <lineage>
        <taxon>Eukaryota</taxon>
        <taxon>Metazoa</taxon>
        <taxon>Ecdysozoa</taxon>
        <taxon>Nematoda</taxon>
        <taxon>Chromadorea</taxon>
        <taxon>Rhabditida</taxon>
        <taxon>Tylenchina</taxon>
        <taxon>Panagrolaimomorpha</taxon>
        <taxon>Strongyloidoidea</taxon>
        <taxon>Steinernematidae</taxon>
        <taxon>Steinernema</taxon>
    </lineage>
</organism>
<dbReference type="AlphaFoldDB" id="A0AA39IPX7"/>
<dbReference type="PANTHER" id="PTHR23021">
    <property type="entry name" value="SERPENTINE RECEPTOR, CLASS T"/>
    <property type="match status" value="1"/>
</dbReference>
<keyword evidence="1" id="KW-0812">Transmembrane</keyword>
<sequence length="298" mass="33930">MDDLADYRLPFGLPYIVIPLVFSPIHLRILYVLLRHKEYRKMECYRIMTQIEIFDTLIVPFYIFQGFSILFESPICGFTVFFGVITSALLTCIVCMDVVLALNRLQVFCNIRYPRLIDKALQVIVWLGGATFCGVCYSSLAGFLLSADGFTLQGDFSKPWTASIGFYLAYIPLGSFLTTFTTYIVIFLYLLYKKARTENIQTNSAEWRILAQAVVRFLGDGSIEATLFYQITFTVDNTSPMFSQIFHFASLINFVCIPPIVFLVLNRSVRSHVIGITMFEKKASIQVALVKEMKASLN</sequence>
<accession>A0AA39IPX7</accession>
<dbReference type="SUPFAM" id="SSF81321">
    <property type="entry name" value="Family A G protein-coupled receptor-like"/>
    <property type="match status" value="1"/>
</dbReference>
<name>A0AA39IPX7_9BILA</name>
<feature type="transmembrane region" description="Helical" evidence="1">
    <location>
        <begin position="167"/>
        <end position="192"/>
    </location>
</feature>
<keyword evidence="1" id="KW-1133">Transmembrane helix</keyword>
<dbReference type="InterPro" id="IPR019425">
    <property type="entry name" value="7TM_GPCR_serpentine_rcpt_Srt"/>
</dbReference>
<protein>
    <submittedName>
        <fullName evidence="2">Uncharacterized protein</fullName>
    </submittedName>
</protein>
<dbReference type="EMBL" id="JAUCMV010000001">
    <property type="protein sequence ID" value="KAK0426988.1"/>
    <property type="molecule type" value="Genomic_DNA"/>
</dbReference>
<proteinExistence type="predicted"/>
<feature type="transmembrane region" description="Helical" evidence="1">
    <location>
        <begin position="123"/>
        <end position="147"/>
    </location>
</feature>
<keyword evidence="1" id="KW-0472">Membrane</keyword>
<feature type="transmembrane region" description="Helical" evidence="1">
    <location>
        <begin position="53"/>
        <end position="71"/>
    </location>
</feature>
<evidence type="ECO:0000313" key="2">
    <source>
        <dbReference type="EMBL" id="KAK0426988.1"/>
    </source>
</evidence>
<feature type="transmembrane region" description="Helical" evidence="1">
    <location>
        <begin position="213"/>
        <end position="233"/>
    </location>
</feature>
<feature type="transmembrane region" description="Helical" evidence="1">
    <location>
        <begin position="12"/>
        <end position="33"/>
    </location>
</feature>
<comment type="caution">
    <text evidence="2">The sequence shown here is derived from an EMBL/GenBank/DDBJ whole genome shotgun (WGS) entry which is preliminary data.</text>
</comment>
<dbReference type="PANTHER" id="PTHR23021:SF82">
    <property type="entry name" value="G PROTEIN-COUPLED RECEPTOR"/>
    <property type="match status" value="1"/>
</dbReference>
<keyword evidence="3" id="KW-1185">Reference proteome</keyword>
<evidence type="ECO:0000256" key="1">
    <source>
        <dbReference type="SAM" id="Phobius"/>
    </source>
</evidence>
<reference evidence="2" key="1">
    <citation type="submission" date="2023-06" db="EMBL/GenBank/DDBJ databases">
        <title>Genomic analysis of the entomopathogenic nematode Steinernema hermaphroditum.</title>
        <authorList>
            <person name="Schwarz E.M."/>
            <person name="Heppert J.K."/>
            <person name="Baniya A."/>
            <person name="Schwartz H.T."/>
            <person name="Tan C.-H."/>
            <person name="Antoshechkin I."/>
            <person name="Sternberg P.W."/>
            <person name="Goodrich-Blair H."/>
            <person name="Dillman A.R."/>
        </authorList>
    </citation>
    <scope>NUCLEOTIDE SEQUENCE</scope>
    <source>
        <strain evidence="2">PS9179</strain>
        <tissue evidence="2">Whole animal</tissue>
    </source>
</reference>
<feature type="transmembrane region" description="Helical" evidence="1">
    <location>
        <begin position="245"/>
        <end position="265"/>
    </location>
</feature>
<feature type="transmembrane region" description="Helical" evidence="1">
    <location>
        <begin position="77"/>
        <end position="102"/>
    </location>
</feature>